<dbReference type="InterPro" id="IPR002931">
    <property type="entry name" value="Transglutaminase-like"/>
</dbReference>
<evidence type="ECO:0000256" key="1">
    <source>
        <dbReference type="SAM" id="SignalP"/>
    </source>
</evidence>
<dbReference type="PROSITE" id="PS51318">
    <property type="entry name" value="TAT"/>
    <property type="match status" value="1"/>
</dbReference>
<accession>A0A2W5R5F6</accession>
<feature type="chain" id="PRO_5016174162" evidence="1">
    <location>
        <begin position="32"/>
        <end position="380"/>
    </location>
</feature>
<dbReference type="Pfam" id="PF01841">
    <property type="entry name" value="Transglut_core"/>
    <property type="match status" value="1"/>
</dbReference>
<dbReference type="SMART" id="SM00460">
    <property type="entry name" value="TGc"/>
    <property type="match status" value="1"/>
</dbReference>
<dbReference type="PANTHER" id="PTHR38339">
    <property type="entry name" value="TRANSGLUTAMINASE DOMAIN PROTEIN"/>
    <property type="match status" value="1"/>
</dbReference>
<keyword evidence="1" id="KW-0732">Signal</keyword>
<proteinExistence type="predicted"/>
<evidence type="ECO:0000313" key="3">
    <source>
        <dbReference type="EMBL" id="PZQ84222.1"/>
    </source>
</evidence>
<dbReference type="Proteomes" id="UP000248887">
    <property type="component" value="Unassembled WGS sequence"/>
</dbReference>
<dbReference type="Gene3D" id="3.10.620.30">
    <property type="match status" value="1"/>
</dbReference>
<dbReference type="SUPFAM" id="SSF54001">
    <property type="entry name" value="Cysteine proteinases"/>
    <property type="match status" value="1"/>
</dbReference>
<comment type="caution">
    <text evidence="3">The sequence shown here is derived from an EMBL/GenBank/DDBJ whole genome shotgun (WGS) entry which is preliminary data.</text>
</comment>
<dbReference type="InterPro" id="IPR019546">
    <property type="entry name" value="TAT_signal_bac_arc"/>
</dbReference>
<protein>
    <submittedName>
        <fullName evidence="3">Transglutaminase</fullName>
    </submittedName>
</protein>
<dbReference type="InterPro" id="IPR006311">
    <property type="entry name" value="TAT_signal"/>
</dbReference>
<reference evidence="3 4" key="1">
    <citation type="submission" date="2017-08" db="EMBL/GenBank/DDBJ databases">
        <title>Infants hospitalized years apart are colonized by the same room-sourced microbial strains.</title>
        <authorList>
            <person name="Brooks B."/>
            <person name="Olm M.R."/>
            <person name="Firek B.A."/>
            <person name="Baker R."/>
            <person name="Thomas B.C."/>
            <person name="Morowitz M.J."/>
            <person name="Banfield J.F."/>
        </authorList>
    </citation>
    <scope>NUCLEOTIDE SEQUENCE [LARGE SCALE GENOMIC DNA]</scope>
    <source>
        <strain evidence="3">S2_005_001_R2_27</strain>
    </source>
</reference>
<organism evidence="3 4">
    <name type="scientific">Ancylobacter novellus</name>
    <name type="common">Thiobacillus novellus</name>
    <dbReference type="NCBI Taxonomy" id="921"/>
    <lineage>
        <taxon>Bacteria</taxon>
        <taxon>Pseudomonadati</taxon>
        <taxon>Pseudomonadota</taxon>
        <taxon>Alphaproteobacteria</taxon>
        <taxon>Hyphomicrobiales</taxon>
        <taxon>Xanthobacteraceae</taxon>
        <taxon>Ancylobacter</taxon>
    </lineage>
</organism>
<dbReference type="PANTHER" id="PTHR38339:SF1">
    <property type="entry name" value="TRANSGLUTAMINASE-LIKE DOMAIN-CONTAINING PROTEIN"/>
    <property type="match status" value="1"/>
</dbReference>
<feature type="domain" description="Transglutaminase-like" evidence="2">
    <location>
        <begin position="217"/>
        <end position="292"/>
    </location>
</feature>
<feature type="signal peptide" evidence="1">
    <location>
        <begin position="1"/>
        <end position="31"/>
    </location>
</feature>
<sequence>MGSPNMNSRRQFLKAGAALAAVAAVPHHAFAQVAGPAGAVFAPQPGKWRNFEVVTTLDVAPVEGKPGPAQAWVPLPSYTAADWFKPGESTWKTNAATAKVEKDPHYGAQMLHLTWAEGEKAPTVEITSTFATRDRAADLSKPGSVAPLAAEERALFLAPTDLVPLDGIVKATSDKITAGKTSDVEKARAIYEWVVENTYRNAATRGCGTGDVASLLQSGNLGGKCADLNALYVGLVRAAGIPARDLYGIRVAPSAFGYKSLGANSPTISKAQHCRAEVWLDGFGWVATDPADVRKVVLEEPPGKNAMDDAKVLAARKALFGSWEGNWLAYNDGHDIALPGSSGPKLGFLMYPQAEVASLRHDCLDPDAFKYTIKASEISA</sequence>
<dbReference type="AlphaFoldDB" id="A0A2W5R5F6"/>
<evidence type="ECO:0000313" key="4">
    <source>
        <dbReference type="Proteomes" id="UP000248887"/>
    </source>
</evidence>
<dbReference type="InterPro" id="IPR038765">
    <property type="entry name" value="Papain-like_cys_pep_sf"/>
</dbReference>
<dbReference type="EMBL" id="QFQD01000012">
    <property type="protein sequence ID" value="PZQ84222.1"/>
    <property type="molecule type" value="Genomic_DNA"/>
</dbReference>
<dbReference type="Pfam" id="PF10518">
    <property type="entry name" value="TAT_signal"/>
    <property type="match status" value="1"/>
</dbReference>
<evidence type="ECO:0000259" key="2">
    <source>
        <dbReference type="SMART" id="SM00460"/>
    </source>
</evidence>
<name>A0A2W5R5F6_ANCNO</name>
<gene>
    <name evidence="3" type="ORF">DI549_05535</name>
</gene>